<dbReference type="InterPro" id="IPR000524">
    <property type="entry name" value="Tscrpt_reg_HTH_GntR"/>
</dbReference>
<dbReference type="CDD" id="cd07377">
    <property type="entry name" value="WHTH_GntR"/>
    <property type="match status" value="1"/>
</dbReference>
<dbReference type="PANTHER" id="PTHR43537">
    <property type="entry name" value="TRANSCRIPTIONAL REGULATOR, GNTR FAMILY"/>
    <property type="match status" value="1"/>
</dbReference>
<evidence type="ECO:0000313" key="6">
    <source>
        <dbReference type="Proteomes" id="UP000253303"/>
    </source>
</evidence>
<gene>
    <name evidence="5" type="ORF">DP939_28440</name>
</gene>
<dbReference type="Proteomes" id="UP000253303">
    <property type="component" value="Unassembled WGS sequence"/>
</dbReference>
<evidence type="ECO:0000313" key="5">
    <source>
        <dbReference type="EMBL" id="RBQ16627.1"/>
    </source>
</evidence>
<comment type="caution">
    <text evidence="5">The sequence shown here is derived from an EMBL/GenBank/DDBJ whole genome shotgun (WGS) entry which is preliminary data.</text>
</comment>
<keyword evidence="3" id="KW-0804">Transcription</keyword>
<dbReference type="OrthoDB" id="5450856at2"/>
<dbReference type="SUPFAM" id="SSF48008">
    <property type="entry name" value="GntR ligand-binding domain-like"/>
    <property type="match status" value="1"/>
</dbReference>
<dbReference type="Pfam" id="PF07729">
    <property type="entry name" value="FCD"/>
    <property type="match status" value="1"/>
</dbReference>
<dbReference type="PRINTS" id="PR00035">
    <property type="entry name" value="HTHGNTR"/>
</dbReference>
<evidence type="ECO:0000256" key="1">
    <source>
        <dbReference type="ARBA" id="ARBA00023015"/>
    </source>
</evidence>
<sequence>MEGLEAPHRSATMSAQLVNSLRAHIESGRWPVGTRIPPEHVLVEQLKVSRNTVREALRALVHLGLLEARVGDGTYVRAASELESVLVRRASVAREEEIFELRAILEEYAAGLAAARRTQREVGVLRRLLAAVEDANRAGEMAALAAADGEFHREVVNAGRNELLAEVYAYLGTALTATLRAVPWDPEAAAEHARLHVRLVDAIEAGDEAAARHAASSVVRVTRRSAARTPAGAGE</sequence>
<name>A0A366LSA4_9ACTN</name>
<dbReference type="InterPro" id="IPR036390">
    <property type="entry name" value="WH_DNA-bd_sf"/>
</dbReference>
<feature type="domain" description="HTH gntR-type" evidence="4">
    <location>
        <begin position="11"/>
        <end position="79"/>
    </location>
</feature>
<keyword evidence="1" id="KW-0805">Transcription regulation</keyword>
<evidence type="ECO:0000256" key="3">
    <source>
        <dbReference type="ARBA" id="ARBA00023163"/>
    </source>
</evidence>
<dbReference type="PROSITE" id="PS50949">
    <property type="entry name" value="HTH_GNTR"/>
    <property type="match status" value="1"/>
</dbReference>
<reference evidence="5 6" key="1">
    <citation type="submission" date="2018-06" db="EMBL/GenBank/DDBJ databases">
        <title>Sphaerisporangium craniellae sp. nov., isolated from a marine sponge in the South China Sea.</title>
        <authorList>
            <person name="Li L."/>
        </authorList>
    </citation>
    <scope>NUCLEOTIDE SEQUENCE [LARGE SCALE GENOMIC DNA]</scope>
    <source>
        <strain evidence="5 6">LHW63015</strain>
    </source>
</reference>
<dbReference type="SMART" id="SM00895">
    <property type="entry name" value="FCD"/>
    <property type="match status" value="1"/>
</dbReference>
<dbReference type="InterPro" id="IPR011711">
    <property type="entry name" value="GntR_C"/>
</dbReference>
<dbReference type="AlphaFoldDB" id="A0A366LSA4"/>
<dbReference type="GO" id="GO:0003700">
    <property type="term" value="F:DNA-binding transcription factor activity"/>
    <property type="evidence" value="ECO:0007669"/>
    <property type="project" value="InterPro"/>
</dbReference>
<dbReference type="Pfam" id="PF00392">
    <property type="entry name" value="GntR"/>
    <property type="match status" value="1"/>
</dbReference>
<dbReference type="SUPFAM" id="SSF46785">
    <property type="entry name" value="Winged helix' DNA-binding domain"/>
    <property type="match status" value="1"/>
</dbReference>
<proteinExistence type="predicted"/>
<dbReference type="InterPro" id="IPR036388">
    <property type="entry name" value="WH-like_DNA-bd_sf"/>
</dbReference>
<dbReference type="RefSeq" id="WP_113983858.1">
    <property type="nucleotide sequence ID" value="NZ_QMEY01000015.1"/>
</dbReference>
<dbReference type="EMBL" id="QMEY01000015">
    <property type="protein sequence ID" value="RBQ16627.1"/>
    <property type="molecule type" value="Genomic_DNA"/>
</dbReference>
<dbReference type="PANTHER" id="PTHR43537:SF47">
    <property type="entry name" value="REGULATORY PROTEIN GNTR HTH"/>
    <property type="match status" value="1"/>
</dbReference>
<accession>A0A366LSA4</accession>
<dbReference type="Gene3D" id="1.20.120.530">
    <property type="entry name" value="GntR ligand-binding domain-like"/>
    <property type="match status" value="1"/>
</dbReference>
<keyword evidence="6" id="KW-1185">Reference proteome</keyword>
<keyword evidence="2" id="KW-0238">DNA-binding</keyword>
<evidence type="ECO:0000259" key="4">
    <source>
        <dbReference type="PROSITE" id="PS50949"/>
    </source>
</evidence>
<evidence type="ECO:0000256" key="2">
    <source>
        <dbReference type="ARBA" id="ARBA00023125"/>
    </source>
</evidence>
<dbReference type="SMART" id="SM00345">
    <property type="entry name" value="HTH_GNTR"/>
    <property type="match status" value="1"/>
</dbReference>
<protein>
    <submittedName>
        <fullName evidence="5">GntR family transcriptional regulator</fullName>
    </submittedName>
</protein>
<dbReference type="Gene3D" id="1.10.10.10">
    <property type="entry name" value="Winged helix-like DNA-binding domain superfamily/Winged helix DNA-binding domain"/>
    <property type="match status" value="1"/>
</dbReference>
<dbReference type="InterPro" id="IPR008920">
    <property type="entry name" value="TF_FadR/GntR_C"/>
</dbReference>
<organism evidence="5 6">
    <name type="scientific">Spongiactinospora rosea</name>
    <dbReference type="NCBI Taxonomy" id="2248750"/>
    <lineage>
        <taxon>Bacteria</taxon>
        <taxon>Bacillati</taxon>
        <taxon>Actinomycetota</taxon>
        <taxon>Actinomycetes</taxon>
        <taxon>Streptosporangiales</taxon>
        <taxon>Streptosporangiaceae</taxon>
        <taxon>Spongiactinospora</taxon>
    </lineage>
</organism>
<dbReference type="GO" id="GO:0003677">
    <property type="term" value="F:DNA binding"/>
    <property type="evidence" value="ECO:0007669"/>
    <property type="project" value="UniProtKB-KW"/>
</dbReference>